<dbReference type="GO" id="GO:0004386">
    <property type="term" value="F:helicase activity"/>
    <property type="evidence" value="ECO:0007669"/>
    <property type="project" value="UniProtKB-KW"/>
</dbReference>
<keyword evidence="1" id="KW-0378">Hydrolase</keyword>
<dbReference type="EMBL" id="JBHTHR010001392">
    <property type="protein sequence ID" value="MFD0804142.1"/>
    <property type="molecule type" value="Genomic_DNA"/>
</dbReference>
<evidence type="ECO:0000313" key="1">
    <source>
        <dbReference type="EMBL" id="MFD0804142.1"/>
    </source>
</evidence>
<dbReference type="InterPro" id="IPR027417">
    <property type="entry name" value="P-loop_NTPase"/>
</dbReference>
<accession>A0ABW3BL66</accession>
<keyword evidence="1" id="KW-0547">Nucleotide-binding</keyword>
<organism evidence="1 2">
    <name type="scientific">Streptomonospora algeriensis</name>
    <dbReference type="NCBI Taxonomy" id="995084"/>
    <lineage>
        <taxon>Bacteria</taxon>
        <taxon>Bacillati</taxon>
        <taxon>Actinomycetota</taxon>
        <taxon>Actinomycetes</taxon>
        <taxon>Streptosporangiales</taxon>
        <taxon>Nocardiopsidaceae</taxon>
        <taxon>Streptomonospora</taxon>
    </lineage>
</organism>
<dbReference type="SUPFAM" id="SSF52540">
    <property type="entry name" value="P-loop containing nucleoside triphosphate hydrolases"/>
    <property type="match status" value="1"/>
</dbReference>
<keyword evidence="2" id="KW-1185">Reference proteome</keyword>
<reference evidence="2" key="1">
    <citation type="journal article" date="2019" name="Int. J. Syst. Evol. Microbiol.">
        <title>The Global Catalogue of Microorganisms (GCM) 10K type strain sequencing project: providing services to taxonomists for standard genome sequencing and annotation.</title>
        <authorList>
            <consortium name="The Broad Institute Genomics Platform"/>
            <consortium name="The Broad Institute Genome Sequencing Center for Infectious Disease"/>
            <person name="Wu L."/>
            <person name="Ma J."/>
        </authorList>
    </citation>
    <scope>NUCLEOTIDE SEQUENCE [LARGE SCALE GENOMIC DNA]</scope>
    <source>
        <strain evidence="2">CCUG 63369</strain>
    </source>
</reference>
<feature type="non-terminal residue" evidence="1">
    <location>
        <position position="1"/>
    </location>
</feature>
<dbReference type="Gene3D" id="3.40.50.300">
    <property type="entry name" value="P-loop containing nucleotide triphosphate hydrolases"/>
    <property type="match status" value="1"/>
</dbReference>
<evidence type="ECO:0000313" key="2">
    <source>
        <dbReference type="Proteomes" id="UP001596956"/>
    </source>
</evidence>
<proteinExistence type="predicted"/>
<dbReference type="Proteomes" id="UP001596956">
    <property type="component" value="Unassembled WGS sequence"/>
</dbReference>
<keyword evidence="1" id="KW-0067">ATP-binding</keyword>
<comment type="caution">
    <text evidence="1">The sequence shown here is derived from an EMBL/GenBank/DDBJ whole genome shotgun (WGS) entry which is preliminary data.</text>
</comment>
<keyword evidence="1" id="KW-0347">Helicase</keyword>
<gene>
    <name evidence="1" type="ORF">ACFQZU_22895</name>
</gene>
<sequence>GDIVATIQSEQDRVIRAALQGALVVQGGPGTAKTVVALHRAPYLLYTHRRALERRGVLVVGPNPTFLRYIGRVLPSLGETDVVVQTVGQLYPGVEAAAEDAPGAAAVKGSLRMAAVMEAAVADRQRVPEGDLVVQADGVELRVAQEVCRHLRDRARELGLAHNRARKLFVNEMLWELARAQDEWLEKSLRDAEALLEEADRAGPLELEDPDARLRTEEDTAYARETLWADPAVRAAVDGLWPPLTPERLVGDLLGDPERLASAA</sequence>
<feature type="non-terminal residue" evidence="1">
    <location>
        <position position="264"/>
    </location>
</feature>
<protein>
    <submittedName>
        <fullName evidence="1">Helicase</fullName>
    </submittedName>
</protein>
<name>A0ABW3BL66_9ACTN</name>